<name>A0ACB8RST0_9AGAM</name>
<reference evidence="1" key="1">
    <citation type="submission" date="2021-02" db="EMBL/GenBank/DDBJ databases">
        <authorList>
            <consortium name="DOE Joint Genome Institute"/>
            <person name="Ahrendt S."/>
            <person name="Looney B.P."/>
            <person name="Miyauchi S."/>
            <person name="Morin E."/>
            <person name="Drula E."/>
            <person name="Courty P.E."/>
            <person name="Chicoki N."/>
            <person name="Fauchery L."/>
            <person name="Kohler A."/>
            <person name="Kuo A."/>
            <person name="Labutti K."/>
            <person name="Pangilinan J."/>
            <person name="Lipzen A."/>
            <person name="Riley R."/>
            <person name="Andreopoulos W."/>
            <person name="He G."/>
            <person name="Johnson J."/>
            <person name="Barry K.W."/>
            <person name="Grigoriev I.V."/>
            <person name="Nagy L."/>
            <person name="Hibbett D."/>
            <person name="Henrissat B."/>
            <person name="Matheny P.B."/>
            <person name="Labbe J."/>
            <person name="Martin F."/>
        </authorList>
    </citation>
    <scope>NUCLEOTIDE SEQUENCE</scope>
    <source>
        <strain evidence="1">FP105234-sp</strain>
    </source>
</reference>
<evidence type="ECO:0000313" key="1">
    <source>
        <dbReference type="EMBL" id="KAI0046553.1"/>
    </source>
</evidence>
<proteinExistence type="predicted"/>
<accession>A0ACB8RST0</accession>
<gene>
    <name evidence="1" type="ORF">FA95DRAFT_1560017</name>
</gene>
<comment type="caution">
    <text evidence="1">The sequence shown here is derived from an EMBL/GenBank/DDBJ whole genome shotgun (WGS) entry which is preliminary data.</text>
</comment>
<organism evidence="1 2">
    <name type="scientific">Auriscalpium vulgare</name>
    <dbReference type="NCBI Taxonomy" id="40419"/>
    <lineage>
        <taxon>Eukaryota</taxon>
        <taxon>Fungi</taxon>
        <taxon>Dikarya</taxon>
        <taxon>Basidiomycota</taxon>
        <taxon>Agaricomycotina</taxon>
        <taxon>Agaricomycetes</taxon>
        <taxon>Russulales</taxon>
        <taxon>Auriscalpiaceae</taxon>
        <taxon>Auriscalpium</taxon>
    </lineage>
</organism>
<keyword evidence="2" id="KW-1185">Reference proteome</keyword>
<evidence type="ECO:0000313" key="2">
    <source>
        <dbReference type="Proteomes" id="UP000814033"/>
    </source>
</evidence>
<sequence>MTHFRVRQTHRSQSLTVRFVPLPTSTLPPPSPITSDSASTTSHSAHAVLRKKKSDRDLRARYMRDGVSPERAYA</sequence>
<dbReference type="Proteomes" id="UP000814033">
    <property type="component" value="Unassembled WGS sequence"/>
</dbReference>
<dbReference type="EMBL" id="MU275923">
    <property type="protein sequence ID" value="KAI0046553.1"/>
    <property type="molecule type" value="Genomic_DNA"/>
</dbReference>
<reference evidence="1" key="2">
    <citation type="journal article" date="2022" name="New Phytol.">
        <title>Evolutionary transition to the ectomycorrhizal habit in the genomes of a hyperdiverse lineage of mushroom-forming fungi.</title>
        <authorList>
            <person name="Looney B."/>
            <person name="Miyauchi S."/>
            <person name="Morin E."/>
            <person name="Drula E."/>
            <person name="Courty P.E."/>
            <person name="Kohler A."/>
            <person name="Kuo A."/>
            <person name="LaButti K."/>
            <person name="Pangilinan J."/>
            <person name="Lipzen A."/>
            <person name="Riley R."/>
            <person name="Andreopoulos W."/>
            <person name="He G."/>
            <person name="Johnson J."/>
            <person name="Nolan M."/>
            <person name="Tritt A."/>
            <person name="Barry K.W."/>
            <person name="Grigoriev I.V."/>
            <person name="Nagy L.G."/>
            <person name="Hibbett D."/>
            <person name="Henrissat B."/>
            <person name="Matheny P.B."/>
            <person name="Labbe J."/>
            <person name="Martin F.M."/>
        </authorList>
    </citation>
    <scope>NUCLEOTIDE SEQUENCE</scope>
    <source>
        <strain evidence="1">FP105234-sp</strain>
    </source>
</reference>
<protein>
    <submittedName>
        <fullName evidence="1">Uncharacterized protein</fullName>
    </submittedName>
</protein>